<dbReference type="AlphaFoldDB" id="A0A5N7CSR9"/>
<evidence type="ECO:0000259" key="2">
    <source>
        <dbReference type="PROSITE" id="PS50888"/>
    </source>
</evidence>
<dbReference type="Proteomes" id="UP000325579">
    <property type="component" value="Unassembled WGS sequence"/>
</dbReference>
<feature type="domain" description="BHLH" evidence="2">
    <location>
        <begin position="156"/>
        <end position="222"/>
    </location>
</feature>
<dbReference type="GO" id="GO:0046983">
    <property type="term" value="F:protein dimerization activity"/>
    <property type="evidence" value="ECO:0007669"/>
    <property type="project" value="InterPro"/>
</dbReference>
<dbReference type="Pfam" id="PF00010">
    <property type="entry name" value="HLH"/>
    <property type="match status" value="1"/>
</dbReference>
<dbReference type="InterPro" id="IPR036638">
    <property type="entry name" value="HLH_DNA-bd_sf"/>
</dbReference>
<evidence type="ECO:0000256" key="1">
    <source>
        <dbReference type="SAM" id="MobiDB-lite"/>
    </source>
</evidence>
<dbReference type="PROSITE" id="PS50888">
    <property type="entry name" value="BHLH"/>
    <property type="match status" value="1"/>
</dbReference>
<gene>
    <name evidence="3" type="ORF">BDV37DRAFT_289635</name>
</gene>
<sequence>MGTEAYNTCSWLPIEQRFPMQRFHISEMEFTDGSLEPLDKCGIFLQSQTLNDPGNWICTSGVPMPQVAATLLSHQRQSSNKEVIHPGVLYMYWQQNSKATTGEKHPIERAKTRVSCDVDDTPVRRHQPEMTPELHSPRNQRKLAPKKVYKKSLYQSQKTEHSRVEKRYRESLNAKFDQLEDIIRTCNAAKDVETVDGMRKKGRTPGRKALILQNAYDCIAASKPDSSSL</sequence>
<protein>
    <recommendedName>
        <fullName evidence="2">BHLH domain-containing protein</fullName>
    </recommendedName>
</protein>
<keyword evidence="4" id="KW-1185">Reference proteome</keyword>
<organism evidence="3 4">
    <name type="scientific">Aspergillus pseudonomiae</name>
    <dbReference type="NCBI Taxonomy" id="1506151"/>
    <lineage>
        <taxon>Eukaryota</taxon>
        <taxon>Fungi</taxon>
        <taxon>Dikarya</taxon>
        <taxon>Ascomycota</taxon>
        <taxon>Pezizomycotina</taxon>
        <taxon>Eurotiomycetes</taxon>
        <taxon>Eurotiomycetidae</taxon>
        <taxon>Eurotiales</taxon>
        <taxon>Aspergillaceae</taxon>
        <taxon>Aspergillus</taxon>
        <taxon>Aspergillus subgen. Circumdati</taxon>
    </lineage>
</organism>
<dbReference type="InterPro" id="IPR011598">
    <property type="entry name" value="bHLH_dom"/>
</dbReference>
<dbReference type="EMBL" id="ML736912">
    <property type="protein sequence ID" value="KAE8397195.1"/>
    <property type="molecule type" value="Genomic_DNA"/>
</dbReference>
<dbReference type="RefSeq" id="XP_031934514.1">
    <property type="nucleotide sequence ID" value="XM_032088515.1"/>
</dbReference>
<proteinExistence type="predicted"/>
<dbReference type="OrthoDB" id="4517120at2759"/>
<dbReference type="GeneID" id="43673206"/>
<reference evidence="3 4" key="1">
    <citation type="submission" date="2019-04" db="EMBL/GenBank/DDBJ databases">
        <authorList>
            <consortium name="DOE Joint Genome Institute"/>
            <person name="Mondo S."/>
            <person name="Kjaerbolling I."/>
            <person name="Vesth T."/>
            <person name="Frisvad J.C."/>
            <person name="Nybo J.L."/>
            <person name="Theobald S."/>
            <person name="Kildgaard S."/>
            <person name="Isbrandt T."/>
            <person name="Kuo A."/>
            <person name="Sato A."/>
            <person name="Lyhne E.K."/>
            <person name="Kogle M.E."/>
            <person name="Wiebenga A."/>
            <person name="Kun R.S."/>
            <person name="Lubbers R.J."/>
            <person name="Makela M.R."/>
            <person name="Barry K."/>
            <person name="Chovatia M."/>
            <person name="Clum A."/>
            <person name="Daum C."/>
            <person name="Haridas S."/>
            <person name="He G."/>
            <person name="LaButti K."/>
            <person name="Lipzen A."/>
            <person name="Riley R."/>
            <person name="Salamov A."/>
            <person name="Simmons B.A."/>
            <person name="Magnuson J.K."/>
            <person name="Henrissat B."/>
            <person name="Mortensen U.H."/>
            <person name="Larsen T.O."/>
            <person name="Devries R.P."/>
            <person name="Grigoriev I.V."/>
            <person name="Machida M."/>
            <person name="Baker S.E."/>
            <person name="Andersen M.R."/>
            <person name="Cantor M.N."/>
            <person name="Hua S.X."/>
        </authorList>
    </citation>
    <scope>NUCLEOTIDE SEQUENCE [LARGE SCALE GENOMIC DNA]</scope>
    <source>
        <strain evidence="3 4">CBS 119388</strain>
    </source>
</reference>
<evidence type="ECO:0000313" key="4">
    <source>
        <dbReference type="Proteomes" id="UP000325579"/>
    </source>
</evidence>
<feature type="compositionally biased region" description="Basic and acidic residues" evidence="1">
    <location>
        <begin position="119"/>
        <end position="128"/>
    </location>
</feature>
<accession>A0A5N7CSR9</accession>
<evidence type="ECO:0000313" key="3">
    <source>
        <dbReference type="EMBL" id="KAE8397195.1"/>
    </source>
</evidence>
<feature type="region of interest" description="Disordered" evidence="1">
    <location>
        <begin position="119"/>
        <end position="142"/>
    </location>
</feature>
<dbReference type="Gene3D" id="4.10.280.10">
    <property type="entry name" value="Helix-loop-helix DNA-binding domain"/>
    <property type="match status" value="1"/>
</dbReference>
<dbReference type="SUPFAM" id="SSF47459">
    <property type="entry name" value="HLH, helix-loop-helix DNA-binding domain"/>
    <property type="match status" value="1"/>
</dbReference>
<name>A0A5N7CSR9_9EURO</name>